<evidence type="ECO:0000259" key="1">
    <source>
        <dbReference type="Pfam" id="PF09314"/>
    </source>
</evidence>
<accession>A0A0F9USG1</accession>
<sequence length="373" mass="42753">MNIAIIGTRGIPNYYGGFEQCAEYLSVGLVRKGHKVTVYNSHAHPYKKSKWRGVHIIHCRDPENKIGTIGQFIYDFNCIRDLGKRKYDIVLQLGYTSSSVWGRLMPKKTIVTTNMDGLEWKRSKYSKEVKKFLLYAEKLAVKFSDYLISDSIGIQTYLNEKYKVKSTFIPYGANLVEEVNAITLEIYNLKTFSYDLIIARLEPENNIETILDGFEISGVKRKILVVGRHTNTFGEYLKEKFKNHSNIIFAGGIYDINKLNDLRHFANLYFHGHTVGGTNPSLLEAMASNSYICAHKNQFNASVLDNNALYFENSENIASILQMKIDSKVRELSISNNRKKIASVYSWAGIIDSYEKHFEEIINNKIYQDNINA</sequence>
<dbReference type="AlphaFoldDB" id="A0A0F9USG1"/>
<dbReference type="Pfam" id="PF09314">
    <property type="entry name" value="DUF1972"/>
    <property type="match status" value="1"/>
</dbReference>
<protein>
    <recommendedName>
        <fullName evidence="1">DUF1972 domain-containing protein</fullName>
    </recommendedName>
</protein>
<dbReference type="Gene3D" id="3.40.50.2000">
    <property type="entry name" value="Glycogen Phosphorylase B"/>
    <property type="match status" value="2"/>
</dbReference>
<dbReference type="EMBL" id="LAZR01000838">
    <property type="protein sequence ID" value="KKN56573.1"/>
    <property type="molecule type" value="Genomic_DNA"/>
</dbReference>
<comment type="caution">
    <text evidence="2">The sequence shown here is derived from an EMBL/GenBank/DDBJ whole genome shotgun (WGS) entry which is preliminary data.</text>
</comment>
<feature type="domain" description="DUF1972" evidence="1">
    <location>
        <begin position="3"/>
        <end position="173"/>
    </location>
</feature>
<dbReference type="SUPFAM" id="SSF53756">
    <property type="entry name" value="UDP-Glycosyltransferase/glycogen phosphorylase"/>
    <property type="match status" value="1"/>
</dbReference>
<name>A0A0F9USG1_9ZZZZ</name>
<organism evidence="2">
    <name type="scientific">marine sediment metagenome</name>
    <dbReference type="NCBI Taxonomy" id="412755"/>
    <lineage>
        <taxon>unclassified sequences</taxon>
        <taxon>metagenomes</taxon>
        <taxon>ecological metagenomes</taxon>
    </lineage>
</organism>
<evidence type="ECO:0000313" key="2">
    <source>
        <dbReference type="EMBL" id="KKN56573.1"/>
    </source>
</evidence>
<gene>
    <name evidence="2" type="ORF">LCGC14_0570850</name>
</gene>
<reference evidence="2" key="1">
    <citation type="journal article" date="2015" name="Nature">
        <title>Complex archaea that bridge the gap between prokaryotes and eukaryotes.</title>
        <authorList>
            <person name="Spang A."/>
            <person name="Saw J.H."/>
            <person name="Jorgensen S.L."/>
            <person name="Zaremba-Niedzwiedzka K."/>
            <person name="Martijn J."/>
            <person name="Lind A.E."/>
            <person name="van Eijk R."/>
            <person name="Schleper C."/>
            <person name="Guy L."/>
            <person name="Ettema T.J."/>
        </authorList>
    </citation>
    <scope>NUCLEOTIDE SEQUENCE</scope>
</reference>
<dbReference type="InterPro" id="IPR015393">
    <property type="entry name" value="DUF1972"/>
</dbReference>
<proteinExistence type="predicted"/>